<accession>A0A178J4W0</accession>
<dbReference type="EMBL" id="JAPFIT010000022">
    <property type="protein sequence ID" value="MDC5742315.1"/>
    <property type="molecule type" value="Genomic_DNA"/>
</dbReference>
<keyword evidence="3" id="KW-0614">Plasmid</keyword>
<dbReference type="RefSeq" id="WP_069665497.1">
    <property type="nucleotide sequence ID" value="NZ_CM004621.1"/>
</dbReference>
<dbReference type="Proteomes" id="UP001150001">
    <property type="component" value="Unassembled WGS sequence"/>
</dbReference>
<dbReference type="EMBL" id="LUAX01000009">
    <property type="protein sequence ID" value="OAM96618.1"/>
    <property type="molecule type" value="Genomic_DNA"/>
</dbReference>
<evidence type="ECO:0000313" key="2">
    <source>
        <dbReference type="EMBL" id="MDC5742315.1"/>
    </source>
</evidence>
<evidence type="ECO:0000313" key="3">
    <source>
        <dbReference type="EMBL" id="OAM96618.1"/>
    </source>
</evidence>
<evidence type="ECO:0000313" key="4">
    <source>
        <dbReference type="Proteomes" id="UP001150001"/>
    </source>
</evidence>
<reference evidence="2" key="2">
    <citation type="submission" date="2022-11" db="EMBL/GenBank/DDBJ databases">
        <title>Role of the vibriolysin VemA secreted by the emergent pathogen Vibrio europaeus in the colonization of Manila clam mucus.</title>
        <authorList>
            <person name="Martinez C."/>
            <person name="Rodriguez S."/>
            <person name="Vences A."/>
            <person name="Barja J.L."/>
            <person name="Toranzo A.E."/>
            <person name="Dubert J."/>
        </authorList>
    </citation>
    <scope>NUCLEOTIDE SEQUENCE</scope>
    <source>
        <strain evidence="2">3454</strain>
    </source>
</reference>
<evidence type="ECO:0000256" key="1">
    <source>
        <dbReference type="SAM" id="SignalP"/>
    </source>
</evidence>
<proteinExistence type="predicted"/>
<reference evidence="3" key="1">
    <citation type="submission" date="2016-03" db="EMBL/GenBank/DDBJ databases">
        <title>Draft genome sequence of the Vibrio tubiashii subs. europaeus.</title>
        <authorList>
            <person name="Spinard E."/>
            <person name="Dubert J."/>
            <person name="Nelson D.R."/>
            <person name="Barja J.L."/>
        </authorList>
    </citation>
    <scope>NUCLEOTIDE SEQUENCE [LARGE SCALE GENOMIC DNA]</scope>
    <source>
        <strain evidence="3">PP2-638</strain>
        <plasmid evidence="3">p57_like</plasmid>
    </source>
</reference>
<geneLocation type="plasmid" evidence="3">
    <name>p57_like</name>
</geneLocation>
<dbReference type="AlphaFoldDB" id="A0A178J4W0"/>
<protein>
    <submittedName>
        <fullName evidence="3">Conjugal transfer protein TraN</fullName>
    </submittedName>
    <submittedName>
        <fullName evidence="2">Type-F conjugative transfer system mating-pair stabilization protein TraN</fullName>
    </submittedName>
</protein>
<feature type="signal peptide" evidence="1">
    <location>
        <begin position="1"/>
        <end position="18"/>
    </location>
</feature>
<keyword evidence="1" id="KW-0732">Signal</keyword>
<keyword evidence="4" id="KW-1185">Reference proteome</keyword>
<gene>
    <name evidence="2" type="primary">traN</name>
    <name evidence="3" type="ORF">AZ468_24930</name>
    <name evidence="2" type="ORF">OPW20_19770</name>
</gene>
<feature type="chain" id="PRO_5008089332" evidence="1">
    <location>
        <begin position="19"/>
        <end position="550"/>
    </location>
</feature>
<dbReference type="NCBIfam" id="TIGR02750">
    <property type="entry name" value="TraN_Ftype"/>
    <property type="match status" value="1"/>
</dbReference>
<dbReference type="OrthoDB" id="5297981at2"/>
<dbReference type="Proteomes" id="UP000094761">
    <property type="component" value="Plasmid p57_like"/>
</dbReference>
<comment type="caution">
    <text evidence="3">The sequence shown here is derived from an EMBL/GenBank/DDBJ whole genome shotgun (WGS) entry which is preliminary data.</text>
</comment>
<dbReference type="GeneID" id="78074007"/>
<dbReference type="Pfam" id="PF06986">
    <property type="entry name" value="F_T4SS_TraN"/>
    <property type="match status" value="1"/>
</dbReference>
<name>A0A178J4W0_9VIBR</name>
<sequence>MKKALIFSLILLAFNAMANKEQSFNDTANWAKQTSNNMLAPSSIPLNVNDYCKDATCRAKVANPDEKSLNDGNMETKAAQAFASNDITQGISKNTNKKRPDFKNDPNMRYALLGQENAFEISHGQSNKYVNCKTGEQCLFEDNTKICHAPTLSPVPCEKVPTFSEETTPHIQSRICRFDTNNVWQESWNGAWAMPIWDGQMTFFYPDKTAIFSKGAFKYWTNKGLGDLYGYKYEICLSVKTCPAGYVDRGSDCAKNSVSWAAKCTLIKECKPISERCIEPRGTRTINGVPTTLDCWKYEILHECDLPNNCGQYSECREEKRECSLKQNGVCIEEKITKICTTKNCRTVTLNCGEQSFCLDGECYDSTPKLNTEFDKSAAALAALGEAAKGLGDPPKIFTGKPMQCSKKAVGIADCCKDGGWGTDVGIASCNEEEKALGRAKEKGLTLYVGEYCAEKILGACIRKKRSYCAYDSKLGKIIQEQGAINQLGKTLGSSESPTCAALTPEELGQINFDRIDFSEFYPELHSRINLPDPNVIKQRIQNSVAGDSN</sequence>
<dbReference type="InterPro" id="IPR014121">
    <property type="entry name" value="TraN_Ftype"/>
</dbReference>
<organism evidence="3">
    <name type="scientific">Vibrio europaeus</name>
    <dbReference type="NCBI Taxonomy" id="300876"/>
    <lineage>
        <taxon>Bacteria</taxon>
        <taxon>Pseudomonadati</taxon>
        <taxon>Pseudomonadota</taxon>
        <taxon>Gammaproteobacteria</taxon>
        <taxon>Vibrionales</taxon>
        <taxon>Vibrionaceae</taxon>
        <taxon>Vibrio</taxon>
        <taxon>Vibrio oreintalis group</taxon>
    </lineage>
</organism>